<dbReference type="Proteomes" id="UP001378592">
    <property type="component" value="Unassembled WGS sequence"/>
</dbReference>
<feature type="domain" description="NF-X1-type" evidence="8">
    <location>
        <begin position="420"/>
        <end position="439"/>
    </location>
</feature>
<feature type="transmembrane region" description="Helical" evidence="7">
    <location>
        <begin position="827"/>
        <end position="846"/>
    </location>
</feature>
<dbReference type="PANTHER" id="PTHR12360">
    <property type="entry name" value="NUCLEAR TRANSCRIPTION FACTOR, X-BOX BINDING 1 NFX1"/>
    <property type="match status" value="1"/>
</dbReference>
<sequence length="848" mass="95684">MAGVWRKDRPRNQRGGQRNMQSSRGTRAEKTFMEAHAQFQENIKKHVVPDGDDSSEEEELEFGGILDSVLNSYSLSGGKREDLGRTGRFLEEVFSSGTAICLICIGTMKRIDAIWTCEECYCFFHLNCTIKWATDSIFNLKQSIEEYPQGSKVPLIQWSCPNCRHMYLESVIPKRYYCYCNKSEDPPFHPWLVPHSCGETCERPLQPACGHKCLLLCHPGPCPPCPKMVKTKCHCQKQSPQVHRCSNRFWSCGSVCGKLLKCGKHMCSEICHENECPPCLDESIQYCDCRSEKCLRPCSSTKWQCGKVCSKRYSCGFHVCEKICHSGKCGPCPLTQSRTCPCGKTSYELPCTTEVPLCGDTCGRLLECGIHSCSRPCHRDKCGSCLEVINKPCRCGMHVKEQPCRKEYVCDTKCKRIKNCRRHACNRKCCDGDCPPCEKICGRSLACGSHKCAAICHQGPCYPCVQTVKVNCYCKMTSVSVRCGIHKKTKPPKCSEPCKRPVDCHHKNMSVHPCHFGKCPPCREMCGLQHGTCGHTCEAKCHAIAPVLQVKRMIWETDVPSNNVPEKVPCPPCKVPVLIKCLGEHEEITMPCSSARQMSCGRKCGRTLTCGNHECEQPCHIVEGSETATSAGTNCDMCESSCTKARPDGCSHSCLKFCHPGKCPPCRQMIKVRCHCELNLMCINCFEWTGANAEKKASLQNCGNQCPKNYSCGHRCKSICHVGDCPDAALCRKKVKIHCKCHRMRVEFTCDLVRAGNAKVECDELCLKQKEEEEKARAIAKMQKEEEEARKNQEEMERFQKKLQGRKKQRQKFQEEKEAQRSIFAQYWIWFCSLAVVCFGVYIISLQF</sequence>
<feature type="domain" description="NF-X1-type" evidence="8">
    <location>
        <begin position="315"/>
        <end position="334"/>
    </location>
</feature>
<evidence type="ECO:0000256" key="6">
    <source>
        <dbReference type="SAM" id="MobiDB-lite"/>
    </source>
</evidence>
<feature type="compositionally biased region" description="Polar residues" evidence="6">
    <location>
        <begin position="14"/>
        <end position="25"/>
    </location>
</feature>
<feature type="domain" description="NF-X1-type" evidence="8">
    <location>
        <begin position="650"/>
        <end position="668"/>
    </location>
</feature>
<proteinExistence type="inferred from homology"/>
<comment type="caution">
    <text evidence="9">The sequence shown here is derived from an EMBL/GenBank/DDBJ whole genome shotgun (WGS) entry which is preliminary data.</text>
</comment>
<feature type="domain" description="NF-X1-type" evidence="8">
    <location>
        <begin position="533"/>
        <end position="575"/>
    </location>
</feature>
<feature type="compositionally biased region" description="Basic and acidic residues" evidence="6">
    <location>
        <begin position="781"/>
        <end position="800"/>
    </location>
</feature>
<feature type="domain" description="NF-X1-type" evidence="8">
    <location>
        <begin position="262"/>
        <end position="281"/>
    </location>
</feature>
<comment type="similarity">
    <text evidence="1">Belongs to the NFX1 family.</text>
</comment>
<evidence type="ECO:0000313" key="9">
    <source>
        <dbReference type="EMBL" id="KAK7868185.1"/>
    </source>
</evidence>
<feature type="domain" description="NF-X1-type" evidence="8">
    <location>
        <begin position="712"/>
        <end position="733"/>
    </location>
</feature>
<feature type="domain" description="NF-X1-type" evidence="8">
    <location>
        <begin position="504"/>
        <end position="524"/>
    </location>
</feature>
<dbReference type="InterPro" id="IPR000967">
    <property type="entry name" value="Znf_NFX1"/>
</dbReference>
<dbReference type="GO" id="GO:0008270">
    <property type="term" value="F:zinc ion binding"/>
    <property type="evidence" value="ECO:0007669"/>
    <property type="project" value="UniProtKB-KW"/>
</dbReference>
<dbReference type="PANTHER" id="PTHR12360:SF1">
    <property type="entry name" value="NF-X1-TYPE ZINC FINGER PROTEIN NFXL1"/>
    <property type="match status" value="1"/>
</dbReference>
<evidence type="ECO:0000256" key="1">
    <source>
        <dbReference type="ARBA" id="ARBA00007269"/>
    </source>
</evidence>
<name>A0AAN9ZAP7_9ORTH</name>
<evidence type="ECO:0000259" key="8">
    <source>
        <dbReference type="SMART" id="SM00438"/>
    </source>
</evidence>
<dbReference type="GO" id="GO:0000977">
    <property type="term" value="F:RNA polymerase II transcription regulatory region sequence-specific DNA binding"/>
    <property type="evidence" value="ECO:0007669"/>
    <property type="project" value="TreeGrafter"/>
</dbReference>
<feature type="domain" description="NF-X1-type" evidence="8">
    <location>
        <begin position="395"/>
        <end position="416"/>
    </location>
</feature>
<dbReference type="CDD" id="cd06008">
    <property type="entry name" value="NF-X1-zinc-finger"/>
    <property type="match status" value="5"/>
</dbReference>
<evidence type="ECO:0000256" key="5">
    <source>
        <dbReference type="ARBA" id="ARBA00022833"/>
    </source>
</evidence>
<dbReference type="SMART" id="SM00438">
    <property type="entry name" value="ZnF_NFX"/>
    <property type="match status" value="12"/>
</dbReference>
<feature type="domain" description="NF-X1-type" evidence="8">
    <location>
        <begin position="368"/>
        <end position="387"/>
    </location>
</feature>
<evidence type="ECO:0000256" key="3">
    <source>
        <dbReference type="ARBA" id="ARBA00022737"/>
    </source>
</evidence>
<dbReference type="AlphaFoldDB" id="A0AAN9ZAP7"/>
<protein>
    <recommendedName>
        <fullName evidence="8">NF-X1-type domain-containing protein</fullName>
    </recommendedName>
</protein>
<keyword evidence="5" id="KW-0862">Zinc</keyword>
<organism evidence="9 10">
    <name type="scientific">Gryllus longicercus</name>
    <dbReference type="NCBI Taxonomy" id="2509291"/>
    <lineage>
        <taxon>Eukaryota</taxon>
        <taxon>Metazoa</taxon>
        <taxon>Ecdysozoa</taxon>
        <taxon>Arthropoda</taxon>
        <taxon>Hexapoda</taxon>
        <taxon>Insecta</taxon>
        <taxon>Pterygota</taxon>
        <taxon>Neoptera</taxon>
        <taxon>Polyneoptera</taxon>
        <taxon>Orthoptera</taxon>
        <taxon>Ensifera</taxon>
        <taxon>Gryllidea</taxon>
        <taxon>Grylloidea</taxon>
        <taxon>Gryllidae</taxon>
        <taxon>Gryllinae</taxon>
        <taxon>Gryllus</taxon>
    </lineage>
</organism>
<gene>
    <name evidence="9" type="ORF">R5R35_003052</name>
</gene>
<dbReference type="CDD" id="cd22249">
    <property type="entry name" value="UDM1_RNF168_RNF169-like"/>
    <property type="match status" value="1"/>
</dbReference>
<dbReference type="Pfam" id="PF01422">
    <property type="entry name" value="zf-NF-X1"/>
    <property type="match status" value="11"/>
</dbReference>
<evidence type="ECO:0000313" key="10">
    <source>
        <dbReference type="Proteomes" id="UP001378592"/>
    </source>
</evidence>
<keyword evidence="3" id="KW-0677">Repeat</keyword>
<feature type="compositionally biased region" description="Basic and acidic residues" evidence="6">
    <location>
        <begin position="1"/>
        <end position="11"/>
    </location>
</feature>
<feature type="region of interest" description="Disordered" evidence="6">
    <location>
        <begin position="1"/>
        <end position="29"/>
    </location>
</feature>
<feature type="region of interest" description="Disordered" evidence="6">
    <location>
        <begin position="781"/>
        <end position="803"/>
    </location>
</feature>
<feature type="domain" description="NF-X1-type" evidence="8">
    <location>
        <begin position="447"/>
        <end position="466"/>
    </location>
</feature>
<reference evidence="9 10" key="1">
    <citation type="submission" date="2024-03" db="EMBL/GenBank/DDBJ databases">
        <title>The genome assembly and annotation of the cricket Gryllus longicercus Weissman &amp; Gray.</title>
        <authorList>
            <person name="Szrajer S."/>
            <person name="Gray D."/>
            <person name="Ylla G."/>
        </authorList>
    </citation>
    <scope>NUCLEOTIDE SEQUENCE [LARGE SCALE GENOMIC DNA]</scope>
    <source>
        <strain evidence="9">DAG 2021-001</strain>
        <tissue evidence="9">Whole body minus gut</tissue>
    </source>
</reference>
<feature type="domain" description="NF-X1-type" evidence="8">
    <location>
        <begin position="209"/>
        <end position="227"/>
    </location>
</feature>
<evidence type="ECO:0000256" key="2">
    <source>
        <dbReference type="ARBA" id="ARBA00022723"/>
    </source>
</evidence>
<keyword evidence="7" id="KW-0472">Membrane</keyword>
<dbReference type="InterPro" id="IPR034078">
    <property type="entry name" value="NFX1_fam"/>
</dbReference>
<keyword evidence="7" id="KW-0812">Transmembrane</keyword>
<accession>A0AAN9ZAP7</accession>
<dbReference type="GO" id="GO:0005634">
    <property type="term" value="C:nucleus"/>
    <property type="evidence" value="ECO:0007669"/>
    <property type="project" value="InterPro"/>
</dbReference>
<keyword evidence="7" id="KW-1133">Transmembrane helix</keyword>
<evidence type="ECO:0000256" key="4">
    <source>
        <dbReference type="ARBA" id="ARBA00022771"/>
    </source>
</evidence>
<dbReference type="EMBL" id="JAZDUA010000099">
    <property type="protein sequence ID" value="KAK7868185.1"/>
    <property type="molecule type" value="Genomic_DNA"/>
</dbReference>
<dbReference type="GO" id="GO:0000981">
    <property type="term" value="F:DNA-binding transcription factor activity, RNA polymerase II-specific"/>
    <property type="evidence" value="ECO:0007669"/>
    <property type="project" value="TreeGrafter"/>
</dbReference>
<keyword evidence="10" id="KW-1185">Reference proteome</keyword>
<keyword evidence="4" id="KW-0863">Zinc-finger</keyword>
<evidence type="ECO:0000256" key="7">
    <source>
        <dbReference type="SAM" id="Phobius"/>
    </source>
</evidence>
<keyword evidence="2" id="KW-0479">Metal-binding</keyword>
<feature type="domain" description="NF-X1-type" evidence="8">
    <location>
        <begin position="610"/>
        <end position="644"/>
    </location>
</feature>